<dbReference type="AlphaFoldDB" id="A0A4Q0I3M5"/>
<reference evidence="2" key="1">
    <citation type="submission" date="2018-11" db="EMBL/GenBank/DDBJ databases">
        <title>Genome sequencing of a novel mesophilic and cellulolytic organism within the genus Hungateiclostridium.</title>
        <authorList>
            <person name="Rettenmaier R."/>
            <person name="Liebl W."/>
            <person name="Zverlov V."/>
        </authorList>
    </citation>
    <scope>NUCLEOTIDE SEQUENCE [LARGE SCALE GENOMIC DNA]</scope>
    <source>
        <strain evidence="2">N2K1</strain>
    </source>
</reference>
<dbReference type="RefSeq" id="WP_069195525.1">
    <property type="nucleotide sequence ID" value="NZ_RLII01000012.1"/>
</dbReference>
<proteinExistence type="predicted"/>
<evidence type="ECO:0000313" key="2">
    <source>
        <dbReference type="Proteomes" id="UP000289166"/>
    </source>
</evidence>
<dbReference type="Proteomes" id="UP000289166">
    <property type="component" value="Unassembled WGS sequence"/>
</dbReference>
<sequence length="497" mass="58886">MRKISRLRFYRSGEIVRDLGIVYFYTILQEMELYFNKEYEITLTDNFLEFVCDDYSEVYQYIISVKVFENFMKGVKAELEKKKINEEFFQNTTIDNFIEMVDSLAELNESEKEKLKKSFKSKYVPYIRNSPKYGANSQSEENFHKNFNELVRLVFELNGKVLEDQIQILDKYKSSGDVCCICHSVYSTELDITHKSEQKIREVSKYNYMFMGAENSTFNNYGNAQSSVCFVCEFFNLTFLLYFSLMQPKIISYFDSLNNIYFFNLKINSLIKLYNDQGFYKKLSQYNAKSIRLYSIKSDPNKGLILKMEQVMKYDEYIKQIELYHIINQLSISSDTYLNISELRRLVISRNYKSLKDVLISVVMYFDRKEGRRTLNVTRTVYNIRLLLEMLKIEYSEEGKNLAKDYKTFFDAGIKLGSKIPNESKNTLGFKLIQLLKVDSRDGIIKLLYHQFMVNSVEIPRYFTKGILDVEDNIELTYNIGVFLEGLFINQKQEERK</sequence>
<evidence type="ECO:0000313" key="1">
    <source>
        <dbReference type="EMBL" id="RXE58873.1"/>
    </source>
</evidence>
<organism evidence="1 2">
    <name type="scientific">Acetivibrio mesophilus</name>
    <dbReference type="NCBI Taxonomy" id="2487273"/>
    <lineage>
        <taxon>Bacteria</taxon>
        <taxon>Bacillati</taxon>
        <taxon>Bacillota</taxon>
        <taxon>Clostridia</taxon>
        <taxon>Eubacteriales</taxon>
        <taxon>Oscillospiraceae</taxon>
        <taxon>Acetivibrio</taxon>
    </lineage>
</organism>
<keyword evidence="2" id="KW-1185">Reference proteome</keyword>
<dbReference type="OrthoDB" id="1747369at2"/>
<dbReference type="EMBL" id="RLII01000012">
    <property type="protein sequence ID" value="RXE58873.1"/>
    <property type="molecule type" value="Genomic_DNA"/>
</dbReference>
<protein>
    <recommendedName>
        <fullName evidence="3">Type I-B CRISPR-associated protein Cas8b1/Cst1</fullName>
    </recommendedName>
</protein>
<accession>A0A4Q0I3M5</accession>
<name>A0A4Q0I3M5_9FIRM</name>
<comment type="caution">
    <text evidence="1">The sequence shown here is derived from an EMBL/GenBank/DDBJ whole genome shotgun (WGS) entry which is preliminary data.</text>
</comment>
<evidence type="ECO:0008006" key="3">
    <source>
        <dbReference type="Google" id="ProtNLM"/>
    </source>
</evidence>
<gene>
    <name evidence="1" type="ORF">EFD62_10440</name>
</gene>